<comment type="caution">
    <text evidence="1">The sequence shown here is derived from an EMBL/GenBank/DDBJ whole genome shotgun (WGS) entry which is preliminary data.</text>
</comment>
<evidence type="ECO:0000313" key="1">
    <source>
        <dbReference type="EMBL" id="KAI3702624.1"/>
    </source>
</evidence>
<proteinExistence type="predicted"/>
<evidence type="ECO:0000313" key="2">
    <source>
        <dbReference type="Proteomes" id="UP001055879"/>
    </source>
</evidence>
<name>A0ACB8ZZ39_ARCLA</name>
<reference evidence="2" key="1">
    <citation type="journal article" date="2022" name="Mol. Ecol. Resour.">
        <title>The genomes of chicory, endive, great burdock and yacon provide insights into Asteraceae palaeo-polyploidization history and plant inulin production.</title>
        <authorList>
            <person name="Fan W."/>
            <person name="Wang S."/>
            <person name="Wang H."/>
            <person name="Wang A."/>
            <person name="Jiang F."/>
            <person name="Liu H."/>
            <person name="Zhao H."/>
            <person name="Xu D."/>
            <person name="Zhang Y."/>
        </authorList>
    </citation>
    <scope>NUCLEOTIDE SEQUENCE [LARGE SCALE GENOMIC DNA]</scope>
    <source>
        <strain evidence="2">cv. Niubang</strain>
    </source>
</reference>
<dbReference type="EMBL" id="CM042055">
    <property type="protein sequence ID" value="KAI3702624.1"/>
    <property type="molecule type" value="Genomic_DNA"/>
</dbReference>
<gene>
    <name evidence="1" type="ORF">L6452_28372</name>
</gene>
<organism evidence="1 2">
    <name type="scientific">Arctium lappa</name>
    <name type="common">Greater burdock</name>
    <name type="synonym">Lappa major</name>
    <dbReference type="NCBI Taxonomy" id="4217"/>
    <lineage>
        <taxon>Eukaryota</taxon>
        <taxon>Viridiplantae</taxon>
        <taxon>Streptophyta</taxon>
        <taxon>Embryophyta</taxon>
        <taxon>Tracheophyta</taxon>
        <taxon>Spermatophyta</taxon>
        <taxon>Magnoliopsida</taxon>
        <taxon>eudicotyledons</taxon>
        <taxon>Gunneridae</taxon>
        <taxon>Pentapetalae</taxon>
        <taxon>asterids</taxon>
        <taxon>campanulids</taxon>
        <taxon>Asterales</taxon>
        <taxon>Asteraceae</taxon>
        <taxon>Carduoideae</taxon>
        <taxon>Cardueae</taxon>
        <taxon>Arctiinae</taxon>
        <taxon>Arctium</taxon>
    </lineage>
</organism>
<dbReference type="Proteomes" id="UP001055879">
    <property type="component" value="Linkage Group LG09"/>
</dbReference>
<keyword evidence="2" id="KW-1185">Reference proteome</keyword>
<protein>
    <submittedName>
        <fullName evidence="1">Uncharacterized protein</fullName>
    </submittedName>
</protein>
<sequence>MNPPDAPVGGIAVAVYEIIAQVYQSAIVYETTGRVYESVGRIPANEAFEKAEVFDITKFGAKPDAEISKALCDAWKAACCATTPSKLLIPSGTFCLNVIEFKGPCKAPITVKIDGTLKGPEDPAVIPKGMQWITFSYVNALTVTGCGTLDGAGGAIAWPSKTSGKKCSLQYNLSFNFIENSLITGITSKDSKQFHVNVMSCKNVTFDNFHICAPEESPNTDGIHLGWSKQITIKNSEIQTGDDCISVGDGCEELHIEGVKCGPGHGISVGSLGKNSGEKPVVGVYVSNCTFTKTMNGVRIKTWPDSHQGEVADMHFEDLCMDQVENPIIIEQDYCPHAACPKDKPSLVKVHDVFIKNITGTATLPGVVKLKCSKANNGCENVEISDINLTYEGKEGPAFQECCNVKPVYSGKIIPSGCSSADDQ</sequence>
<accession>A0ACB8ZZ39</accession>
<reference evidence="1 2" key="2">
    <citation type="journal article" date="2022" name="Mol. Ecol. Resour.">
        <title>The genomes of chicory, endive, great burdock and yacon provide insights into Asteraceae paleo-polyploidization history and plant inulin production.</title>
        <authorList>
            <person name="Fan W."/>
            <person name="Wang S."/>
            <person name="Wang H."/>
            <person name="Wang A."/>
            <person name="Jiang F."/>
            <person name="Liu H."/>
            <person name="Zhao H."/>
            <person name="Xu D."/>
            <person name="Zhang Y."/>
        </authorList>
    </citation>
    <scope>NUCLEOTIDE SEQUENCE [LARGE SCALE GENOMIC DNA]</scope>
    <source>
        <strain evidence="2">cv. Niubang</strain>
    </source>
</reference>